<dbReference type="Pfam" id="PF00196">
    <property type="entry name" value="GerE"/>
    <property type="match status" value="1"/>
</dbReference>
<evidence type="ECO:0000259" key="5">
    <source>
        <dbReference type="PROSITE" id="PS50110"/>
    </source>
</evidence>
<dbReference type="Gene3D" id="3.40.50.2300">
    <property type="match status" value="1"/>
</dbReference>
<feature type="domain" description="Response regulatory" evidence="5">
    <location>
        <begin position="5"/>
        <end position="123"/>
    </location>
</feature>
<sequence length="210" mass="23607">MKHINIAIIEDDAIVQESLRDFFEVLPHMECLLISASVEGFLKDQKRLKKTPDIVLLDINLLGMSGIKGIPLILNEWPNTDIIMLTTFEDADSIFKALCAGACSYLSKKTPLKKIQEAIEVVYDGGSYMSPSIARKIVNRYAPKRNKKSILTPRQTEIVAGIVAGKSYKMIADDLFVSLDTVRSHIKNIYKTLEINCKAELIKKSYDNEL</sequence>
<protein>
    <submittedName>
        <fullName evidence="6">Response regulator</fullName>
    </submittedName>
</protein>
<dbReference type="InterPro" id="IPR011006">
    <property type="entry name" value="CheY-like_superfamily"/>
</dbReference>
<dbReference type="InterPro" id="IPR039420">
    <property type="entry name" value="WalR-like"/>
</dbReference>
<dbReference type="CDD" id="cd06170">
    <property type="entry name" value="LuxR_C_like"/>
    <property type="match status" value="1"/>
</dbReference>
<accession>A0ABW3R7A3</accession>
<feature type="domain" description="HTH luxR-type" evidence="4">
    <location>
        <begin position="144"/>
        <end position="209"/>
    </location>
</feature>
<dbReference type="InterPro" id="IPR058245">
    <property type="entry name" value="NreC/VraR/RcsB-like_REC"/>
</dbReference>
<organism evidence="6 7">
    <name type="scientific">Hwangdonia seohaensis</name>
    <dbReference type="NCBI Taxonomy" id="1240727"/>
    <lineage>
        <taxon>Bacteria</taxon>
        <taxon>Pseudomonadati</taxon>
        <taxon>Bacteroidota</taxon>
        <taxon>Flavobacteriia</taxon>
        <taxon>Flavobacteriales</taxon>
        <taxon>Flavobacteriaceae</taxon>
        <taxon>Hwangdonia</taxon>
    </lineage>
</organism>
<dbReference type="SMART" id="SM00421">
    <property type="entry name" value="HTH_LUXR"/>
    <property type="match status" value="1"/>
</dbReference>
<comment type="caution">
    <text evidence="6">The sequence shown here is derived from an EMBL/GenBank/DDBJ whole genome shotgun (WGS) entry which is preliminary data.</text>
</comment>
<keyword evidence="7" id="KW-1185">Reference proteome</keyword>
<dbReference type="RefSeq" id="WP_311935198.1">
    <property type="nucleotide sequence ID" value="NZ_JAVSCK010000001.1"/>
</dbReference>
<evidence type="ECO:0000313" key="7">
    <source>
        <dbReference type="Proteomes" id="UP001597163"/>
    </source>
</evidence>
<dbReference type="SMART" id="SM00448">
    <property type="entry name" value="REC"/>
    <property type="match status" value="1"/>
</dbReference>
<dbReference type="PANTHER" id="PTHR43214">
    <property type="entry name" value="TWO-COMPONENT RESPONSE REGULATOR"/>
    <property type="match status" value="1"/>
</dbReference>
<evidence type="ECO:0000256" key="2">
    <source>
        <dbReference type="ARBA" id="ARBA00023125"/>
    </source>
</evidence>
<dbReference type="SUPFAM" id="SSF52172">
    <property type="entry name" value="CheY-like"/>
    <property type="match status" value="1"/>
</dbReference>
<dbReference type="PRINTS" id="PR00038">
    <property type="entry name" value="HTHLUXR"/>
</dbReference>
<dbReference type="PANTHER" id="PTHR43214:SF43">
    <property type="entry name" value="TWO-COMPONENT RESPONSE REGULATOR"/>
    <property type="match status" value="1"/>
</dbReference>
<dbReference type="Pfam" id="PF00072">
    <property type="entry name" value="Response_reg"/>
    <property type="match status" value="1"/>
</dbReference>
<dbReference type="SUPFAM" id="SSF46894">
    <property type="entry name" value="C-terminal effector domain of the bipartite response regulators"/>
    <property type="match status" value="1"/>
</dbReference>
<proteinExistence type="predicted"/>
<name>A0ABW3R7A3_9FLAO</name>
<dbReference type="EMBL" id="JBHTLJ010000001">
    <property type="protein sequence ID" value="MFD1160961.1"/>
    <property type="molecule type" value="Genomic_DNA"/>
</dbReference>
<evidence type="ECO:0000313" key="6">
    <source>
        <dbReference type="EMBL" id="MFD1160961.1"/>
    </source>
</evidence>
<dbReference type="InterPro" id="IPR000792">
    <property type="entry name" value="Tscrpt_reg_LuxR_C"/>
</dbReference>
<dbReference type="PROSITE" id="PS50043">
    <property type="entry name" value="HTH_LUXR_2"/>
    <property type="match status" value="1"/>
</dbReference>
<evidence type="ECO:0000256" key="1">
    <source>
        <dbReference type="ARBA" id="ARBA00022553"/>
    </source>
</evidence>
<evidence type="ECO:0000259" key="4">
    <source>
        <dbReference type="PROSITE" id="PS50043"/>
    </source>
</evidence>
<gene>
    <name evidence="6" type="ORF">ACFQ2E_00940</name>
</gene>
<dbReference type="PROSITE" id="PS50110">
    <property type="entry name" value="RESPONSE_REGULATORY"/>
    <property type="match status" value="1"/>
</dbReference>
<dbReference type="InterPro" id="IPR016032">
    <property type="entry name" value="Sig_transdc_resp-reg_C-effctor"/>
</dbReference>
<dbReference type="InterPro" id="IPR001789">
    <property type="entry name" value="Sig_transdc_resp-reg_receiver"/>
</dbReference>
<evidence type="ECO:0000256" key="3">
    <source>
        <dbReference type="PROSITE-ProRule" id="PRU00169"/>
    </source>
</evidence>
<dbReference type="CDD" id="cd17535">
    <property type="entry name" value="REC_NarL-like"/>
    <property type="match status" value="1"/>
</dbReference>
<feature type="modified residue" description="4-aspartylphosphate" evidence="3">
    <location>
        <position position="58"/>
    </location>
</feature>
<keyword evidence="1 3" id="KW-0597">Phosphoprotein</keyword>
<keyword evidence="2" id="KW-0238">DNA-binding</keyword>
<dbReference type="Proteomes" id="UP001597163">
    <property type="component" value="Unassembled WGS sequence"/>
</dbReference>
<reference evidence="7" key="1">
    <citation type="journal article" date="2019" name="Int. J. Syst. Evol. Microbiol.">
        <title>The Global Catalogue of Microorganisms (GCM) 10K type strain sequencing project: providing services to taxonomists for standard genome sequencing and annotation.</title>
        <authorList>
            <consortium name="The Broad Institute Genomics Platform"/>
            <consortium name="The Broad Institute Genome Sequencing Center for Infectious Disease"/>
            <person name="Wu L."/>
            <person name="Ma J."/>
        </authorList>
    </citation>
    <scope>NUCLEOTIDE SEQUENCE [LARGE SCALE GENOMIC DNA]</scope>
    <source>
        <strain evidence="7">CCUG 63246</strain>
    </source>
</reference>